<dbReference type="InterPro" id="IPR002034">
    <property type="entry name" value="AIPM/Hcit_synth_CS"/>
</dbReference>
<protein>
    <submittedName>
        <fullName evidence="5">2-isopropylmalate synthase</fullName>
    </submittedName>
</protein>
<evidence type="ECO:0000313" key="5">
    <source>
        <dbReference type="EMBL" id="MBS3057460.1"/>
    </source>
</evidence>
<feature type="domain" description="Pyruvate carboxyltransferase" evidence="4">
    <location>
        <begin position="5"/>
        <end position="266"/>
    </location>
</feature>
<comment type="pathway">
    <text evidence="2">Amino-acid biosynthesis.</text>
</comment>
<organism evidence="5 6">
    <name type="scientific">Candidatus Iainarchaeum sp</name>
    <dbReference type="NCBI Taxonomy" id="3101447"/>
    <lineage>
        <taxon>Archaea</taxon>
        <taxon>Candidatus Iainarchaeota</taxon>
        <taxon>Candidatus Iainarchaeia</taxon>
        <taxon>Candidatus Iainarchaeales</taxon>
        <taxon>Candidatus Iainarchaeaceae</taxon>
        <taxon>Candidatus Iainarchaeum</taxon>
    </lineage>
</organism>
<comment type="caution">
    <text evidence="5">The sequence shown here is derived from an EMBL/GenBank/DDBJ whole genome shotgun (WGS) entry which is preliminary data.</text>
</comment>
<dbReference type="GO" id="GO:0009098">
    <property type="term" value="P:L-leucine biosynthetic process"/>
    <property type="evidence" value="ECO:0007669"/>
    <property type="project" value="TreeGrafter"/>
</dbReference>
<dbReference type="InterPro" id="IPR000891">
    <property type="entry name" value="PYR_CT"/>
</dbReference>
<dbReference type="PROSITE" id="PS00816">
    <property type="entry name" value="AIPM_HOMOCIT_SYNTH_2"/>
    <property type="match status" value="1"/>
</dbReference>
<gene>
    <name evidence="5" type="ORF">J4415_02420</name>
</gene>
<accession>A0A8T4KX61</accession>
<sequence length="379" mass="41936">MRKYIEIMDTTLRDGEQMHGVSFSAEEKLSIARMLLKELNVDRIEVASARASPGEKECVAKITEWAKMENLLERVEVLGFVDGKKSVDWLKECDAKVLNLLAKGSLKHLSMQLRKTPGQHIADIKEVVEYANGNKINVNVYLEDWSNGMLDSQEYVMQLIAALEEMPVKRIMLADTLGIFAPEETGKFIGIVMKRFPEIAFDFHAHDDYGLAVANSLAAINSGIDCVHATINGLGERAGNTALEEIAAVINDKTEFETRLNENAIARASDLVEMFSGKRICSNKPIVGDNAFVQTAGIHADGDLKAGLYESALKPDRFGKQREYALGKLSGHASLEQNLKKLGLSLNEDEKKKILGRIVQLGDLKKSITTEDLPYIIAD</sequence>
<dbReference type="InterPro" id="IPR050073">
    <property type="entry name" value="2-IPM_HCS-like"/>
</dbReference>
<dbReference type="Proteomes" id="UP000677687">
    <property type="component" value="Unassembled WGS sequence"/>
</dbReference>
<reference evidence="5" key="1">
    <citation type="submission" date="2021-03" db="EMBL/GenBank/DDBJ databases">
        <authorList>
            <person name="Jaffe A."/>
        </authorList>
    </citation>
    <scope>NUCLEOTIDE SEQUENCE</scope>
    <source>
        <strain evidence="5">RIFCSPHIGHO2_01_FULL_AR10_44_11</strain>
    </source>
</reference>
<dbReference type="PROSITE" id="PS50991">
    <property type="entry name" value="PYR_CT"/>
    <property type="match status" value="1"/>
</dbReference>
<dbReference type="InterPro" id="IPR054691">
    <property type="entry name" value="LeuA/HCS_post-cat"/>
</dbReference>
<keyword evidence="1 3" id="KW-0808">Transferase</keyword>
<dbReference type="Pfam" id="PF22617">
    <property type="entry name" value="HCS_D2"/>
    <property type="match status" value="1"/>
</dbReference>
<evidence type="ECO:0000256" key="1">
    <source>
        <dbReference type="ARBA" id="ARBA00022679"/>
    </source>
</evidence>
<evidence type="ECO:0000256" key="3">
    <source>
        <dbReference type="RuleBase" id="RU003523"/>
    </source>
</evidence>
<dbReference type="GO" id="GO:0003852">
    <property type="term" value="F:2-isopropylmalate synthase activity"/>
    <property type="evidence" value="ECO:0007669"/>
    <property type="project" value="TreeGrafter"/>
</dbReference>
<feature type="non-terminal residue" evidence="5">
    <location>
        <position position="379"/>
    </location>
</feature>
<dbReference type="PROSITE" id="PS00815">
    <property type="entry name" value="AIPM_HOMOCIT_SYNTH_1"/>
    <property type="match status" value="1"/>
</dbReference>
<dbReference type="Pfam" id="PF00682">
    <property type="entry name" value="HMGL-like"/>
    <property type="match status" value="1"/>
</dbReference>
<dbReference type="Gene3D" id="1.10.238.260">
    <property type="match status" value="1"/>
</dbReference>
<name>A0A8T4KX61_9ARCH</name>
<dbReference type="PANTHER" id="PTHR10277:SF57">
    <property type="entry name" value="(R)-CITRAMALATE SYNTHASE CIMA"/>
    <property type="match status" value="1"/>
</dbReference>
<evidence type="ECO:0000259" key="4">
    <source>
        <dbReference type="PROSITE" id="PS50991"/>
    </source>
</evidence>
<reference evidence="5" key="2">
    <citation type="submission" date="2021-05" db="EMBL/GenBank/DDBJ databases">
        <title>Protein family content uncovers lineage relationships and bacterial pathway maintenance mechanisms in DPANN archaea.</title>
        <authorList>
            <person name="Castelle C.J."/>
            <person name="Meheust R."/>
            <person name="Jaffe A.L."/>
            <person name="Seitz K."/>
            <person name="Gong X."/>
            <person name="Baker B.J."/>
            <person name="Banfield J.F."/>
        </authorList>
    </citation>
    <scope>NUCLEOTIDE SEQUENCE</scope>
    <source>
        <strain evidence="5">RIFCSPHIGHO2_01_FULL_AR10_44_11</strain>
    </source>
</reference>
<dbReference type="AlphaFoldDB" id="A0A8T4KX61"/>
<proteinExistence type="inferred from homology"/>
<comment type="similarity">
    <text evidence="3">Belongs to the alpha-IPM synthase/homocitrate synthase family.</text>
</comment>
<dbReference type="EMBL" id="JAGVWD010000037">
    <property type="protein sequence ID" value="MBS3057460.1"/>
    <property type="molecule type" value="Genomic_DNA"/>
</dbReference>
<evidence type="ECO:0000313" key="6">
    <source>
        <dbReference type="Proteomes" id="UP000677687"/>
    </source>
</evidence>
<evidence type="ECO:0000256" key="2">
    <source>
        <dbReference type="ARBA" id="ARBA00029440"/>
    </source>
</evidence>
<dbReference type="SUPFAM" id="SSF51569">
    <property type="entry name" value="Aldolase"/>
    <property type="match status" value="1"/>
</dbReference>
<dbReference type="PANTHER" id="PTHR10277">
    <property type="entry name" value="HOMOCITRATE SYNTHASE-RELATED"/>
    <property type="match status" value="1"/>
</dbReference>
<dbReference type="Gene3D" id="3.20.20.70">
    <property type="entry name" value="Aldolase class I"/>
    <property type="match status" value="1"/>
</dbReference>
<dbReference type="InterPro" id="IPR013785">
    <property type="entry name" value="Aldolase_TIM"/>
</dbReference>